<sequence>MGRLDEFRQFNLLKWLREERQSRKLILFIVFVALLLDNMLLTVVVPIIPSYLYNLDETADAVLANSTASQQDPPGAFHSIVSLYDNTVRLSGANATAGPAGLAPTTTAASALPKNSSSSSDCPQANSRLLNENVKVGMLFASKATVQLITNPFIGPLTNRWVIGYQLPIFVGFCIMFLSTIMFAFSSSYALLFLARSLQGVGSSCSSVAGMGMLASVYTNDEERGHAIGIALGGLALGVLVGPPFGSVMYEFVGKTAPFLILAFLARRFGGLSLCLFFPAQSQKGTPLLTLMKDPYILIAAGSICFGNMAIAMMEPTLPIWMMETMCARKWQLGVAFLPASISYLIGTNIFGTLVPFAKDIYGLIIPNFGVGFAIGMVDSSMMPIMGYLVDLRHVSVYGSVYAIADVAFCMGFALGPSIGGSVAESIGFPWLMTIIGVVDIFFAPLCLFLRNPPGQEEKIAILSDTNCSMKTMSYSTQGTHYQGENMEPEYDDYD</sequence>
<feature type="transmembrane region" description="Helical" evidence="6">
    <location>
        <begin position="169"/>
        <end position="194"/>
    </location>
</feature>
<dbReference type="GeneTree" id="ENSGT00940000157593"/>
<protein>
    <submittedName>
        <fullName evidence="8">Solute carrier family 18 member A2</fullName>
    </submittedName>
</protein>
<evidence type="ECO:0000256" key="3">
    <source>
        <dbReference type="ARBA" id="ARBA00022692"/>
    </source>
</evidence>
<proteinExistence type="predicted"/>
<feature type="transmembrane region" description="Helical" evidence="6">
    <location>
        <begin position="25"/>
        <end position="48"/>
    </location>
</feature>
<keyword evidence="5 6" id="KW-0472">Membrane</keyword>
<evidence type="ECO:0000259" key="7">
    <source>
        <dbReference type="PROSITE" id="PS50850"/>
    </source>
</evidence>
<name>A0A8D3B2E8_SCOMX</name>
<dbReference type="GO" id="GO:0043195">
    <property type="term" value="C:terminal bouton"/>
    <property type="evidence" value="ECO:0007669"/>
    <property type="project" value="TreeGrafter"/>
</dbReference>
<dbReference type="PANTHER" id="PTHR23506">
    <property type="entry name" value="GH10249P"/>
    <property type="match status" value="1"/>
</dbReference>
<dbReference type="GO" id="GO:0015842">
    <property type="term" value="P:aminergic neurotransmitter loading into synaptic vesicle"/>
    <property type="evidence" value="ECO:0007669"/>
    <property type="project" value="TreeGrafter"/>
</dbReference>
<feature type="transmembrane region" description="Helical" evidence="6">
    <location>
        <begin position="201"/>
        <end position="219"/>
    </location>
</feature>
<dbReference type="Pfam" id="PF07690">
    <property type="entry name" value="MFS_1"/>
    <property type="match status" value="1"/>
</dbReference>
<feature type="transmembrane region" description="Helical" evidence="6">
    <location>
        <begin position="335"/>
        <end position="355"/>
    </location>
</feature>
<comment type="subcellular location">
    <subcellularLocation>
        <location evidence="1">Membrane</location>
        <topology evidence="1">Multi-pass membrane protein</topology>
    </subcellularLocation>
</comment>
<dbReference type="Ensembl" id="ENSSMAT00000027724.2">
    <property type="protein sequence ID" value="ENSSMAP00000027386.2"/>
    <property type="gene ID" value="ENSSMAG00000016741.2"/>
</dbReference>
<keyword evidence="4 6" id="KW-1133">Transmembrane helix</keyword>
<dbReference type="CDD" id="cd17384">
    <property type="entry name" value="MFS_SLC18A1_2_VAT1_2"/>
    <property type="match status" value="1"/>
</dbReference>
<dbReference type="InterPro" id="IPR020846">
    <property type="entry name" value="MFS_dom"/>
</dbReference>
<feature type="transmembrane region" description="Helical" evidence="6">
    <location>
        <begin position="225"/>
        <end position="245"/>
    </location>
</feature>
<feature type="domain" description="Major facilitator superfamily (MFS) profile" evidence="7">
    <location>
        <begin position="26"/>
        <end position="495"/>
    </location>
</feature>
<reference evidence="8" key="2">
    <citation type="submission" date="2025-08" db="UniProtKB">
        <authorList>
            <consortium name="Ensembl"/>
        </authorList>
    </citation>
    <scope>IDENTIFICATION</scope>
</reference>
<dbReference type="PANTHER" id="PTHR23506:SF30">
    <property type="entry name" value="SYNAPTIC VESICULAR AMINE TRANSPORTER"/>
    <property type="match status" value="1"/>
</dbReference>
<dbReference type="SUPFAM" id="SSF103473">
    <property type="entry name" value="MFS general substrate transporter"/>
    <property type="match status" value="1"/>
</dbReference>
<dbReference type="Proteomes" id="UP000694558">
    <property type="component" value="Chromosome 15"/>
</dbReference>
<evidence type="ECO:0000256" key="2">
    <source>
        <dbReference type="ARBA" id="ARBA00022448"/>
    </source>
</evidence>
<gene>
    <name evidence="8" type="primary">SLC18A2</name>
</gene>
<organism evidence="8 9">
    <name type="scientific">Scophthalmus maximus</name>
    <name type="common">Turbot</name>
    <name type="synonym">Psetta maxima</name>
    <dbReference type="NCBI Taxonomy" id="52904"/>
    <lineage>
        <taxon>Eukaryota</taxon>
        <taxon>Metazoa</taxon>
        <taxon>Chordata</taxon>
        <taxon>Craniata</taxon>
        <taxon>Vertebrata</taxon>
        <taxon>Euteleostomi</taxon>
        <taxon>Actinopterygii</taxon>
        <taxon>Neopterygii</taxon>
        <taxon>Teleostei</taxon>
        <taxon>Neoteleostei</taxon>
        <taxon>Acanthomorphata</taxon>
        <taxon>Carangaria</taxon>
        <taxon>Pleuronectiformes</taxon>
        <taxon>Pleuronectoidei</taxon>
        <taxon>Scophthalmidae</taxon>
        <taxon>Scophthalmus</taxon>
    </lineage>
</organism>
<evidence type="ECO:0000313" key="9">
    <source>
        <dbReference type="Proteomes" id="UP000694558"/>
    </source>
</evidence>
<evidence type="ECO:0000313" key="8">
    <source>
        <dbReference type="Ensembl" id="ENSSMAP00000027386.2"/>
    </source>
</evidence>
<feature type="transmembrane region" description="Helical" evidence="6">
    <location>
        <begin position="428"/>
        <end position="450"/>
    </location>
</feature>
<feature type="transmembrane region" description="Helical" evidence="6">
    <location>
        <begin position="295"/>
        <end position="314"/>
    </location>
</feature>
<dbReference type="InterPro" id="IPR050930">
    <property type="entry name" value="MFS_Vesicular_Transporter"/>
</dbReference>
<dbReference type="PROSITE" id="PS50850">
    <property type="entry name" value="MFS"/>
    <property type="match status" value="1"/>
</dbReference>
<keyword evidence="2" id="KW-0813">Transport</keyword>
<keyword evidence="3 6" id="KW-0812">Transmembrane</keyword>
<feature type="transmembrane region" description="Helical" evidence="6">
    <location>
        <begin position="395"/>
        <end position="416"/>
    </location>
</feature>
<evidence type="ECO:0000256" key="4">
    <source>
        <dbReference type="ARBA" id="ARBA00022989"/>
    </source>
</evidence>
<dbReference type="GO" id="GO:0005335">
    <property type="term" value="F:serotonin:sodium:chloride symporter activity"/>
    <property type="evidence" value="ECO:0007669"/>
    <property type="project" value="TreeGrafter"/>
</dbReference>
<dbReference type="InterPro" id="IPR036259">
    <property type="entry name" value="MFS_trans_sf"/>
</dbReference>
<feature type="transmembrane region" description="Helical" evidence="6">
    <location>
        <begin position="257"/>
        <end position="280"/>
    </location>
</feature>
<feature type="transmembrane region" description="Helical" evidence="6">
    <location>
        <begin position="361"/>
        <end position="383"/>
    </location>
</feature>
<dbReference type="InterPro" id="IPR011701">
    <property type="entry name" value="MFS"/>
</dbReference>
<dbReference type="AlphaFoldDB" id="A0A8D3B2E8"/>
<dbReference type="GO" id="GO:0030672">
    <property type="term" value="C:synaptic vesicle membrane"/>
    <property type="evidence" value="ECO:0007669"/>
    <property type="project" value="TreeGrafter"/>
</dbReference>
<accession>A0A8D3B2E8</accession>
<evidence type="ECO:0000256" key="1">
    <source>
        <dbReference type="ARBA" id="ARBA00004141"/>
    </source>
</evidence>
<reference evidence="8" key="1">
    <citation type="submission" date="2023-05" db="EMBL/GenBank/DDBJ databases">
        <title>High-quality long-read genome of Scophthalmus maximus.</title>
        <authorList>
            <person name="Lien S."/>
            <person name="Martinez P."/>
        </authorList>
    </citation>
    <scope>NUCLEOTIDE SEQUENCE [LARGE SCALE GENOMIC DNA]</scope>
</reference>
<dbReference type="Gene3D" id="1.20.1250.20">
    <property type="entry name" value="MFS general substrate transporter like domains"/>
    <property type="match status" value="2"/>
</dbReference>
<evidence type="ECO:0000256" key="6">
    <source>
        <dbReference type="SAM" id="Phobius"/>
    </source>
</evidence>
<evidence type="ECO:0000256" key="5">
    <source>
        <dbReference type="ARBA" id="ARBA00023136"/>
    </source>
</evidence>